<dbReference type="InterPro" id="IPR021744">
    <property type="entry name" value="CbiG_N"/>
</dbReference>
<evidence type="ECO:0000259" key="8">
    <source>
        <dbReference type="Pfam" id="PF11760"/>
    </source>
</evidence>
<gene>
    <name evidence="9" type="ORF">JZK55_23290</name>
</gene>
<feature type="domain" description="Tetrapyrrole methylase" evidence="6">
    <location>
        <begin position="403"/>
        <end position="502"/>
    </location>
</feature>
<dbReference type="CDD" id="cd11646">
    <property type="entry name" value="Precorrin_3B_C17_MT"/>
    <property type="match status" value="1"/>
</dbReference>
<dbReference type="InterPro" id="IPR000878">
    <property type="entry name" value="4pyrrol_Mease"/>
</dbReference>
<dbReference type="RefSeq" id="WP_203472536.1">
    <property type="nucleotide sequence ID" value="NZ_AP022873.1"/>
</dbReference>
<evidence type="ECO:0000256" key="5">
    <source>
        <dbReference type="ARBA" id="ARBA00022691"/>
    </source>
</evidence>
<dbReference type="Gene3D" id="3.40.1010.10">
    <property type="entry name" value="Cobalt-precorrin-4 Transmethylase, Domain 1"/>
    <property type="match status" value="1"/>
</dbReference>
<dbReference type="InterPro" id="IPR038029">
    <property type="entry name" value="GbiG_N_sf"/>
</dbReference>
<dbReference type="Gene3D" id="3.40.50.11220">
    <property type="match status" value="1"/>
</dbReference>
<dbReference type="InterPro" id="IPR036518">
    <property type="entry name" value="CobE/GbiG_C_sf"/>
</dbReference>
<evidence type="ECO:0000256" key="1">
    <source>
        <dbReference type="ARBA" id="ARBA00004953"/>
    </source>
</evidence>
<dbReference type="GO" id="GO:0009236">
    <property type="term" value="P:cobalamin biosynthetic process"/>
    <property type="evidence" value="ECO:0007669"/>
    <property type="project" value="UniProtKB-UniPathway"/>
</dbReference>
<dbReference type="PANTHER" id="PTHR47036">
    <property type="entry name" value="COBALT-FACTOR III C(17)-METHYLTRANSFERASE-RELATED"/>
    <property type="match status" value="1"/>
</dbReference>
<dbReference type="AlphaFoldDB" id="A0A7G1H6M5"/>
<evidence type="ECO:0000256" key="4">
    <source>
        <dbReference type="ARBA" id="ARBA00022679"/>
    </source>
</evidence>
<dbReference type="InterPro" id="IPR014777">
    <property type="entry name" value="4pyrrole_Mease_sub1"/>
</dbReference>
<dbReference type="Pfam" id="PF11760">
    <property type="entry name" value="CbiG_N"/>
    <property type="match status" value="1"/>
</dbReference>
<dbReference type="InterPro" id="IPR035996">
    <property type="entry name" value="4pyrrol_Methylase_sf"/>
</dbReference>
<dbReference type="PANTHER" id="PTHR47036:SF1">
    <property type="entry name" value="COBALT-FACTOR III C(17)-METHYLTRANSFERASE-RELATED"/>
    <property type="match status" value="1"/>
</dbReference>
<proteinExistence type="predicted"/>
<dbReference type="UniPathway" id="UPA00148"/>
<feature type="domain" description="CobE/GbiG C-terminal" evidence="7">
    <location>
        <begin position="231"/>
        <end position="370"/>
    </location>
</feature>
<keyword evidence="3" id="KW-0489">Methyltransferase</keyword>
<dbReference type="EMBL" id="AP022873">
    <property type="protein sequence ID" value="BCB97407.1"/>
    <property type="molecule type" value="Genomic_DNA"/>
</dbReference>
<evidence type="ECO:0000313" key="9">
    <source>
        <dbReference type="EMBL" id="BCB97407.1"/>
    </source>
</evidence>
<accession>A0A7G1H6M5</accession>
<evidence type="ECO:0000256" key="3">
    <source>
        <dbReference type="ARBA" id="ARBA00022603"/>
    </source>
</evidence>
<evidence type="ECO:0000313" key="10">
    <source>
        <dbReference type="Proteomes" id="UP000516360"/>
    </source>
</evidence>
<keyword evidence="5" id="KW-0949">S-adenosyl-L-methionine</keyword>
<sequence>MDIESKKQKTEVRSQESGDNIFIFFITLNAKRLAESLRGLYHDAQILKFKSETVSEVWNKGRSLIFIMATGIVVRTIAPLIKDKKTDPAVVVLDEKGKFAISLLSGHLGGANEMAREIAGFLGAKAVITTSSDINNLPSIDLWAKGNGLLIENEDLLPRVSTDLINNGSLKVYSDIEIELPDEFKKVSRTEEADIVITNSSVFSTFTPKNLRIFWGPRLQPSALILRPKNLVLGIGCNSGTTAEEIEEAVRSVLNENNLSFLSIHSIATIDIKANEKGLKEFSEKYDFKINIYTPDELNAVVSLYPSSFSLSDAAFNATGAYAVAEPAALLGAQGGLCPSRVTPDKTMGNLRPKLLVSKHKIGNVTVAVAEYSVIDGVENDRWGPQKVVEFLGRVASEIKRPKLYIVGTGPGGIEHITPYAQDAIRKSDVIVGYGTYLDLIKDLIKDKEVVSTGMTQEIDRCKKAIELALSGKTVSVISGGDPGIYAMAGLVFEVIKERDGLSVISNQLKDLNPLPITHYPSLSVEVIPGISALNACAARLGAPLMHDFAVISLSDRLTDWDLIEKRLIAAAMSDFVTVIYNPKSMGRPGHINRARDIFLRHRSTETPVGIVKGAMRENEKIIITNLRDMLNYDIDMQTTVIIGNSQTFIWNNYMITPRGYEKKFENAT</sequence>
<feature type="domain" description="Cobalamin synthesis G N-terminal" evidence="8">
    <location>
        <begin position="53"/>
        <end position="133"/>
    </location>
</feature>
<organism evidence="9 10">
    <name type="scientific">Dissulfurispira thermophila</name>
    <dbReference type="NCBI Taxonomy" id="2715679"/>
    <lineage>
        <taxon>Bacteria</taxon>
        <taxon>Pseudomonadati</taxon>
        <taxon>Nitrospirota</taxon>
        <taxon>Thermodesulfovibrionia</taxon>
        <taxon>Thermodesulfovibrionales</taxon>
        <taxon>Dissulfurispiraceae</taxon>
        <taxon>Dissulfurispira</taxon>
    </lineage>
</organism>
<dbReference type="InterPro" id="IPR051810">
    <property type="entry name" value="Precorrin_MeTrfase"/>
</dbReference>
<dbReference type="InterPro" id="IPR002750">
    <property type="entry name" value="CobE/GbiG_C"/>
</dbReference>
<feature type="domain" description="Tetrapyrrole methylase" evidence="6">
    <location>
        <begin position="520"/>
        <end position="630"/>
    </location>
</feature>
<dbReference type="Proteomes" id="UP000516360">
    <property type="component" value="Chromosome"/>
</dbReference>
<dbReference type="SUPFAM" id="SSF53790">
    <property type="entry name" value="Tetrapyrrole methylase"/>
    <property type="match status" value="1"/>
</dbReference>
<comment type="pathway">
    <text evidence="1">Cofactor biosynthesis; adenosylcobalamin biosynthesis.</text>
</comment>
<protein>
    <recommendedName>
        <fullName evidence="11">Cobalamin biosynthesis protein CbiG</fullName>
    </recommendedName>
</protein>
<dbReference type="GO" id="GO:0032259">
    <property type="term" value="P:methylation"/>
    <property type="evidence" value="ECO:0007669"/>
    <property type="project" value="UniProtKB-KW"/>
</dbReference>
<keyword evidence="2" id="KW-0169">Cobalamin biosynthesis</keyword>
<dbReference type="InterPro" id="IPR014776">
    <property type="entry name" value="4pyrrole_Mease_sub2"/>
</dbReference>
<reference evidence="9 10" key="1">
    <citation type="submission" date="2020-03" db="EMBL/GenBank/DDBJ databases">
        <title>Complete genome sequences of two sulfur-disproportionating bacterial strains T55J and Mzg5.</title>
        <authorList>
            <person name="Umezawa K."/>
            <person name="Kojima H."/>
            <person name="Kato Y."/>
            <person name="Fukui M."/>
        </authorList>
    </citation>
    <scope>NUCLEOTIDE SEQUENCE [LARGE SCALE GENOMIC DNA]</scope>
    <source>
        <strain evidence="9 10">T55J</strain>
    </source>
</reference>
<evidence type="ECO:0000259" key="7">
    <source>
        <dbReference type="Pfam" id="PF01890"/>
    </source>
</evidence>
<dbReference type="GO" id="GO:0008168">
    <property type="term" value="F:methyltransferase activity"/>
    <property type="evidence" value="ECO:0007669"/>
    <property type="project" value="UniProtKB-KW"/>
</dbReference>
<evidence type="ECO:0000256" key="2">
    <source>
        <dbReference type="ARBA" id="ARBA00022573"/>
    </source>
</evidence>
<evidence type="ECO:0000259" key="6">
    <source>
        <dbReference type="Pfam" id="PF00590"/>
    </source>
</evidence>
<dbReference type="SUPFAM" id="SSF159664">
    <property type="entry name" value="CobE/GbiG C-terminal domain-like"/>
    <property type="match status" value="1"/>
</dbReference>
<dbReference type="SUPFAM" id="SSF159672">
    <property type="entry name" value="CbiG N-terminal domain-like"/>
    <property type="match status" value="1"/>
</dbReference>
<dbReference type="Pfam" id="PF01890">
    <property type="entry name" value="CbiG_C"/>
    <property type="match status" value="1"/>
</dbReference>
<keyword evidence="10" id="KW-1185">Reference proteome</keyword>
<evidence type="ECO:0008006" key="11">
    <source>
        <dbReference type="Google" id="ProtNLM"/>
    </source>
</evidence>
<dbReference type="KEGG" id="dtp:JZK55_23290"/>
<dbReference type="Gene3D" id="3.30.950.10">
    <property type="entry name" value="Methyltransferase, Cobalt-precorrin-4 Transmethylase, Domain 2"/>
    <property type="match status" value="1"/>
</dbReference>
<dbReference type="NCBIfam" id="TIGR01466">
    <property type="entry name" value="cobJ_cbiH"/>
    <property type="match status" value="1"/>
</dbReference>
<dbReference type="Pfam" id="PF00590">
    <property type="entry name" value="TP_methylase"/>
    <property type="match status" value="2"/>
</dbReference>
<name>A0A7G1H6M5_9BACT</name>
<dbReference type="Gene3D" id="3.30.420.180">
    <property type="entry name" value="CobE/GbiG C-terminal domain"/>
    <property type="match status" value="1"/>
</dbReference>
<keyword evidence="4" id="KW-0808">Transferase</keyword>
<dbReference type="InterPro" id="IPR006363">
    <property type="entry name" value="Cbl_synth_CobJ/CibH_dom"/>
</dbReference>